<dbReference type="AlphaFoldDB" id="A0AAD6YH73"/>
<feature type="domain" description="RDRP core" evidence="3">
    <location>
        <begin position="225"/>
        <end position="846"/>
    </location>
</feature>
<feature type="compositionally biased region" description="Low complexity" evidence="2">
    <location>
        <begin position="7"/>
        <end position="24"/>
    </location>
</feature>
<dbReference type="GO" id="GO:0030422">
    <property type="term" value="P:siRNA processing"/>
    <property type="evidence" value="ECO:0007669"/>
    <property type="project" value="TreeGrafter"/>
</dbReference>
<dbReference type="PANTHER" id="PTHR23079:SF14">
    <property type="entry name" value="RNA-DEPENDENT RNA POLYMERASE"/>
    <property type="match status" value="1"/>
</dbReference>
<comment type="catalytic activity">
    <reaction evidence="1">
        <text>RNA(n) + a ribonucleoside 5'-triphosphate = RNA(n+1) + diphosphate</text>
        <dbReference type="Rhea" id="RHEA:21248"/>
        <dbReference type="Rhea" id="RHEA-COMP:14527"/>
        <dbReference type="Rhea" id="RHEA-COMP:17342"/>
        <dbReference type="ChEBI" id="CHEBI:33019"/>
        <dbReference type="ChEBI" id="CHEBI:61557"/>
        <dbReference type="ChEBI" id="CHEBI:140395"/>
        <dbReference type="EC" id="2.7.7.48"/>
    </reaction>
</comment>
<keyword evidence="1" id="KW-0548">Nucleotidyltransferase</keyword>
<dbReference type="InterPro" id="IPR007855">
    <property type="entry name" value="RDRP"/>
</dbReference>
<protein>
    <recommendedName>
        <fullName evidence="1">RNA-dependent RNA polymerase</fullName>
        <ecNumber evidence="1">2.7.7.48</ecNumber>
    </recommendedName>
</protein>
<dbReference type="GO" id="GO:0003968">
    <property type="term" value="F:RNA-directed RNA polymerase activity"/>
    <property type="evidence" value="ECO:0007669"/>
    <property type="project" value="UniProtKB-KW"/>
</dbReference>
<organism evidence="4 5">
    <name type="scientific">Mycena pura</name>
    <dbReference type="NCBI Taxonomy" id="153505"/>
    <lineage>
        <taxon>Eukaryota</taxon>
        <taxon>Fungi</taxon>
        <taxon>Dikarya</taxon>
        <taxon>Basidiomycota</taxon>
        <taxon>Agaricomycotina</taxon>
        <taxon>Agaricomycetes</taxon>
        <taxon>Agaricomycetidae</taxon>
        <taxon>Agaricales</taxon>
        <taxon>Marasmiineae</taxon>
        <taxon>Mycenaceae</taxon>
        <taxon>Mycena</taxon>
    </lineage>
</organism>
<keyword evidence="1" id="KW-0808">Transferase</keyword>
<comment type="similarity">
    <text evidence="1">Belongs to the RdRP family.</text>
</comment>
<name>A0AAD6YH73_9AGAR</name>
<dbReference type="Proteomes" id="UP001219525">
    <property type="component" value="Unassembled WGS sequence"/>
</dbReference>
<dbReference type="GO" id="GO:0003723">
    <property type="term" value="F:RNA binding"/>
    <property type="evidence" value="ECO:0007669"/>
    <property type="project" value="UniProtKB-KW"/>
</dbReference>
<dbReference type="InterPro" id="IPR057596">
    <property type="entry name" value="RDRP_core"/>
</dbReference>
<dbReference type="EC" id="2.7.7.48" evidence="1"/>
<feature type="region of interest" description="Disordered" evidence="2">
    <location>
        <begin position="1"/>
        <end position="76"/>
    </location>
</feature>
<reference evidence="4" key="1">
    <citation type="submission" date="2023-03" db="EMBL/GenBank/DDBJ databases">
        <title>Massive genome expansion in bonnet fungi (Mycena s.s.) driven by repeated elements and novel gene families across ecological guilds.</title>
        <authorList>
            <consortium name="Lawrence Berkeley National Laboratory"/>
            <person name="Harder C.B."/>
            <person name="Miyauchi S."/>
            <person name="Viragh M."/>
            <person name="Kuo A."/>
            <person name="Thoen E."/>
            <person name="Andreopoulos B."/>
            <person name="Lu D."/>
            <person name="Skrede I."/>
            <person name="Drula E."/>
            <person name="Henrissat B."/>
            <person name="Morin E."/>
            <person name="Kohler A."/>
            <person name="Barry K."/>
            <person name="LaButti K."/>
            <person name="Morin E."/>
            <person name="Salamov A."/>
            <person name="Lipzen A."/>
            <person name="Mereny Z."/>
            <person name="Hegedus B."/>
            <person name="Baldrian P."/>
            <person name="Stursova M."/>
            <person name="Weitz H."/>
            <person name="Taylor A."/>
            <person name="Grigoriev I.V."/>
            <person name="Nagy L.G."/>
            <person name="Martin F."/>
            <person name="Kauserud H."/>
        </authorList>
    </citation>
    <scope>NUCLEOTIDE SEQUENCE</scope>
    <source>
        <strain evidence="4">9144</strain>
    </source>
</reference>
<evidence type="ECO:0000256" key="2">
    <source>
        <dbReference type="SAM" id="MobiDB-lite"/>
    </source>
</evidence>
<dbReference type="Pfam" id="PF05183">
    <property type="entry name" value="RdRP"/>
    <property type="match status" value="1"/>
</dbReference>
<keyword evidence="5" id="KW-1185">Reference proteome</keyword>
<proteinExistence type="inferred from homology"/>
<dbReference type="PANTHER" id="PTHR23079">
    <property type="entry name" value="RNA-DEPENDENT RNA POLYMERASE"/>
    <property type="match status" value="1"/>
</dbReference>
<feature type="region of interest" description="Disordered" evidence="2">
    <location>
        <begin position="844"/>
        <end position="865"/>
    </location>
</feature>
<dbReference type="GO" id="GO:0031380">
    <property type="term" value="C:nuclear RNA-directed RNA polymerase complex"/>
    <property type="evidence" value="ECO:0007669"/>
    <property type="project" value="TreeGrafter"/>
</dbReference>
<dbReference type="EMBL" id="JARJCW010000021">
    <property type="protein sequence ID" value="KAJ7213465.1"/>
    <property type="molecule type" value="Genomic_DNA"/>
</dbReference>
<comment type="caution">
    <text evidence="4">The sequence shown here is derived from an EMBL/GenBank/DDBJ whole genome shotgun (WGS) entry which is preliminary data.</text>
</comment>
<evidence type="ECO:0000313" key="5">
    <source>
        <dbReference type="Proteomes" id="UP001219525"/>
    </source>
</evidence>
<keyword evidence="1" id="KW-0694">RNA-binding</keyword>
<evidence type="ECO:0000313" key="4">
    <source>
        <dbReference type="EMBL" id="KAJ7213465.1"/>
    </source>
</evidence>
<gene>
    <name evidence="4" type="ORF">GGX14DRAFT_360885</name>
</gene>
<sequence length="1060" mass="119102">MPPPLQPSSTQSSIESTLSSDSLLPRQSRTSSASSVWSDNRTSPRKRAPDLGDLSPSPTKCRRLSPPPKPPFSLSESLGEAYGSALPVHIIAHSNEIQKHFDSAGVELGVQWELARGICTGRWTWEHIEAVVRKRFDAFVGTNSQVAPHVSKIMRGQSRGTDSRDLGLWNEIDREHAALKEGKGRGLGTMPARWESSSWEGRSPYYGGQIRYPLRLVKCEGTYSVRLEKPQKGRSFRLARVLGSANVLQMSIPLKLVREEATEVRRFLSQKFVLNGRIYMAIPPKDMSSIYLLQTNEAWDNRKPLHYFADNRRISFDDLFKQHNPLDVNAQQPFAKYTARFALGLSTSRPVLEFEPENIIYDEDILADGWDSTKKPPSEKIMTDGCGFINRAALMKISKLLSYDSLPTAVQGRINGSKGLWVLHPYDQDPDAVPRIWIRDSQRKIKLHGDEPVHRIFDLLRASHPSETERRYELSEQSIQCLSANGVPDEVLVELLVDGLTQTVGPLLEWGAGSASMVALWRAVDRVGSVSSSRMQRIAGSRSRALGFRGRDREDADAFEDVMVGGVDADADNDDLRASPSSLYEKTIELIQAGFHPAMSKYLNDKLRYIVKCKLTSTIDKLRISLPESTASDAFVIPDPLGVLKEGEIYYRSSKPMKNPSTQTLFETLVGPVILGRYPIRLPCDMQMVTAVDIPELHDWSDVIIAPTVGERSLLSLLSGGDTVIFIWLEAFCQNFANKPFTPPPDGLIEEHFEQDIKTVNDVITLLLGMDPKEAQLYFQEQLLMGLRDSKVGLYSIFHDNAIHHYGYDHPNSILMAYIGNTLLDAGKTGLELKPEILKMHEQKFGASKTRPRRHGKRDPGKPSILQQLTEAGERKGDELLREFDRLSGKLQEDYQKIELDVALLKPYKDAKAKSTGIAEWTRFYQPELEAIERHVEATFREYSRVNGLGSHQKRERAAIILEVHNKFTEPIQGIGLLGMTEVEEIKASCAYSRKEEFGFEVAFTTLCTIKARAMRGGIAPSCRTFDDLKTISNSAARATQDDEVWFTFLFTGGSDRFWQ</sequence>
<evidence type="ECO:0000256" key="1">
    <source>
        <dbReference type="RuleBase" id="RU363098"/>
    </source>
</evidence>
<accession>A0AAD6YH73</accession>
<feature type="compositionally biased region" description="Polar residues" evidence="2">
    <location>
        <begin position="25"/>
        <end position="41"/>
    </location>
</feature>
<evidence type="ECO:0000259" key="3">
    <source>
        <dbReference type="Pfam" id="PF05183"/>
    </source>
</evidence>
<keyword evidence="1" id="KW-0696">RNA-directed RNA polymerase</keyword>